<comment type="function">
    <text evidence="12">IGPS catalyzes the conversion of PRFAR and glutamine to IGP, AICAR and glutamate. The HisH subunit catalyzes the hydrolysis of glutamine to glutamate and ammonia as part of the synthesis of IGP and AICAR. The resulting ammonia molecule is channeled to the active site of HisF.</text>
</comment>
<dbReference type="InterPro" id="IPR029062">
    <property type="entry name" value="Class_I_gatase-like"/>
</dbReference>
<feature type="active site" evidence="12 13">
    <location>
        <position position="175"/>
    </location>
</feature>
<accession>A0A412TK01</accession>
<comment type="catalytic activity">
    <reaction evidence="11 12">
        <text>L-glutamine + H2O = L-glutamate + NH4(+)</text>
        <dbReference type="Rhea" id="RHEA:15889"/>
        <dbReference type="ChEBI" id="CHEBI:15377"/>
        <dbReference type="ChEBI" id="CHEBI:28938"/>
        <dbReference type="ChEBI" id="CHEBI:29985"/>
        <dbReference type="ChEBI" id="CHEBI:58359"/>
        <dbReference type="EC" id="3.5.1.2"/>
    </reaction>
</comment>
<evidence type="ECO:0000256" key="10">
    <source>
        <dbReference type="ARBA" id="ARBA00047838"/>
    </source>
</evidence>
<keyword evidence="4 12" id="KW-0963">Cytoplasm</keyword>
<dbReference type="EC" id="3.5.1.2" evidence="12"/>
<dbReference type="SUPFAM" id="SSF52317">
    <property type="entry name" value="Class I glutamine amidotransferase-like"/>
    <property type="match status" value="1"/>
</dbReference>
<dbReference type="InterPro" id="IPR017926">
    <property type="entry name" value="GATASE"/>
</dbReference>
<dbReference type="EC" id="4.3.2.10" evidence="12"/>
<dbReference type="AlphaFoldDB" id="A0A412TK01"/>
<dbReference type="GO" id="GO:0016829">
    <property type="term" value="F:lyase activity"/>
    <property type="evidence" value="ECO:0007669"/>
    <property type="project" value="UniProtKB-KW"/>
</dbReference>
<organism evidence="15 16">
    <name type="scientific">Odoribacter splanchnicus</name>
    <dbReference type="NCBI Taxonomy" id="28118"/>
    <lineage>
        <taxon>Bacteria</taxon>
        <taxon>Pseudomonadati</taxon>
        <taxon>Bacteroidota</taxon>
        <taxon>Bacteroidia</taxon>
        <taxon>Bacteroidales</taxon>
        <taxon>Odoribacteraceae</taxon>
        <taxon>Odoribacter</taxon>
    </lineage>
</organism>
<evidence type="ECO:0000256" key="1">
    <source>
        <dbReference type="ARBA" id="ARBA00004496"/>
    </source>
</evidence>
<name>A0A412TK01_9BACT</name>
<evidence type="ECO:0000256" key="13">
    <source>
        <dbReference type="PIRSR" id="PIRSR000495-1"/>
    </source>
</evidence>
<comment type="caution">
    <text evidence="15">The sequence shown here is derived from an EMBL/GenBank/DDBJ whole genome shotgun (WGS) entry which is preliminary data.</text>
</comment>
<feature type="domain" description="Glutamine amidotransferase" evidence="14">
    <location>
        <begin position="4"/>
        <end position="191"/>
    </location>
</feature>
<evidence type="ECO:0000256" key="3">
    <source>
        <dbReference type="ARBA" id="ARBA00011152"/>
    </source>
</evidence>
<dbReference type="Pfam" id="PF00117">
    <property type="entry name" value="GATase"/>
    <property type="match status" value="1"/>
</dbReference>
<evidence type="ECO:0000256" key="4">
    <source>
        <dbReference type="ARBA" id="ARBA00022490"/>
    </source>
</evidence>
<dbReference type="NCBIfam" id="TIGR01855">
    <property type="entry name" value="IMP_synth_hisH"/>
    <property type="match status" value="1"/>
</dbReference>
<dbReference type="UniPathway" id="UPA00031">
    <property type="reaction ID" value="UER00010"/>
</dbReference>
<comment type="subcellular location">
    <subcellularLocation>
        <location evidence="1 12">Cytoplasm</location>
    </subcellularLocation>
</comment>
<dbReference type="Proteomes" id="UP000284243">
    <property type="component" value="Unassembled WGS sequence"/>
</dbReference>
<comment type="subunit">
    <text evidence="3 12">Heterodimer of HisH and HisF.</text>
</comment>
<proteinExistence type="inferred from homology"/>
<dbReference type="PIRSF" id="PIRSF000495">
    <property type="entry name" value="Amidotransf_hisH"/>
    <property type="match status" value="1"/>
</dbReference>
<dbReference type="FunFam" id="3.40.50.880:FF:000009">
    <property type="entry name" value="Imidazole glycerol phosphate synthase subunit HisH"/>
    <property type="match status" value="1"/>
</dbReference>
<evidence type="ECO:0000313" key="16">
    <source>
        <dbReference type="Proteomes" id="UP000284243"/>
    </source>
</evidence>
<keyword evidence="8 12" id="KW-0368">Histidine biosynthesis</keyword>
<evidence type="ECO:0000256" key="12">
    <source>
        <dbReference type="HAMAP-Rule" id="MF_00278"/>
    </source>
</evidence>
<feature type="active site" evidence="12 13">
    <location>
        <position position="177"/>
    </location>
</feature>
<reference evidence="15 16" key="1">
    <citation type="submission" date="2018-08" db="EMBL/GenBank/DDBJ databases">
        <title>A genome reference for cultivated species of the human gut microbiota.</title>
        <authorList>
            <person name="Zou Y."/>
            <person name="Xue W."/>
            <person name="Luo G."/>
        </authorList>
    </citation>
    <scope>NUCLEOTIDE SEQUENCE [LARGE SCALE GENOMIC DNA]</scope>
    <source>
        <strain evidence="15 16">AF16-14</strain>
    </source>
</reference>
<dbReference type="Gene3D" id="3.40.50.880">
    <property type="match status" value="1"/>
</dbReference>
<dbReference type="GO" id="GO:0005737">
    <property type="term" value="C:cytoplasm"/>
    <property type="evidence" value="ECO:0007669"/>
    <property type="project" value="UniProtKB-SubCell"/>
</dbReference>
<feature type="active site" description="Nucleophile" evidence="12 13">
    <location>
        <position position="77"/>
    </location>
</feature>
<dbReference type="PROSITE" id="PS51273">
    <property type="entry name" value="GATASE_TYPE_1"/>
    <property type="match status" value="1"/>
</dbReference>
<evidence type="ECO:0000256" key="8">
    <source>
        <dbReference type="ARBA" id="ARBA00023102"/>
    </source>
</evidence>
<evidence type="ECO:0000256" key="11">
    <source>
        <dbReference type="ARBA" id="ARBA00049534"/>
    </source>
</evidence>
<keyword evidence="6 12" id="KW-0378">Hydrolase</keyword>
<dbReference type="GO" id="GO:0000105">
    <property type="term" value="P:L-histidine biosynthetic process"/>
    <property type="evidence" value="ECO:0007669"/>
    <property type="project" value="UniProtKB-UniRule"/>
</dbReference>
<dbReference type="PANTHER" id="PTHR42701:SF1">
    <property type="entry name" value="IMIDAZOLE GLYCEROL PHOSPHATE SYNTHASE SUBUNIT HISH"/>
    <property type="match status" value="1"/>
</dbReference>
<evidence type="ECO:0000259" key="14">
    <source>
        <dbReference type="Pfam" id="PF00117"/>
    </source>
</evidence>
<dbReference type="GO" id="GO:0000107">
    <property type="term" value="F:imidazoleglycerol-phosphate synthase activity"/>
    <property type="evidence" value="ECO:0007669"/>
    <property type="project" value="UniProtKB-UniRule"/>
</dbReference>
<evidence type="ECO:0000313" key="15">
    <source>
        <dbReference type="EMBL" id="RGU54096.1"/>
    </source>
</evidence>
<dbReference type="InterPro" id="IPR010139">
    <property type="entry name" value="Imidazole-glycPsynth_HisH"/>
</dbReference>
<dbReference type="EMBL" id="QRYC01000038">
    <property type="protein sequence ID" value="RGU54096.1"/>
    <property type="molecule type" value="Genomic_DNA"/>
</dbReference>
<keyword evidence="9 12" id="KW-0456">Lyase</keyword>
<comment type="catalytic activity">
    <reaction evidence="10 12">
        <text>5-[(5-phospho-1-deoxy-D-ribulos-1-ylimino)methylamino]-1-(5-phospho-beta-D-ribosyl)imidazole-4-carboxamide + L-glutamine = D-erythro-1-(imidazol-4-yl)glycerol 3-phosphate + 5-amino-1-(5-phospho-beta-D-ribosyl)imidazole-4-carboxamide + L-glutamate + H(+)</text>
        <dbReference type="Rhea" id="RHEA:24793"/>
        <dbReference type="ChEBI" id="CHEBI:15378"/>
        <dbReference type="ChEBI" id="CHEBI:29985"/>
        <dbReference type="ChEBI" id="CHEBI:58278"/>
        <dbReference type="ChEBI" id="CHEBI:58359"/>
        <dbReference type="ChEBI" id="CHEBI:58475"/>
        <dbReference type="ChEBI" id="CHEBI:58525"/>
        <dbReference type="EC" id="4.3.2.10"/>
    </reaction>
</comment>
<protein>
    <recommendedName>
        <fullName evidence="12">Imidazole glycerol phosphate synthase subunit HisH</fullName>
        <ecNumber evidence="12">4.3.2.10</ecNumber>
    </recommendedName>
    <alternativeName>
        <fullName evidence="12">IGP synthase glutaminase subunit</fullName>
        <ecNumber evidence="12">3.5.1.2</ecNumber>
    </alternativeName>
    <alternativeName>
        <fullName evidence="12">IGP synthase subunit HisH</fullName>
    </alternativeName>
    <alternativeName>
        <fullName evidence="12">ImGP synthase subunit HisH</fullName>
        <shortName evidence="12">IGPS subunit HisH</shortName>
    </alternativeName>
</protein>
<sequence length="194" mass="21562">MKVVIIDYGAGNVFSVTTALQRLGVQAVLSSDVRLIARADRVIFPGVGQAAAAMNQLKDKGLDRIIPQLEMPVLGICLGMQLMCRFSEEENTWGLGIFPMEVKKFTDSCKVPHMGWNTVRKLKTTLFQGINPGEWMYFVHSYYVPVTAYCIATCDYQCSFAAAICKNNFYGCQFHPEKSAGAGEKIIKNFLDIV</sequence>
<keyword evidence="5 12" id="KW-0028">Amino-acid biosynthesis</keyword>
<evidence type="ECO:0000256" key="6">
    <source>
        <dbReference type="ARBA" id="ARBA00022801"/>
    </source>
</evidence>
<dbReference type="GO" id="GO:0004359">
    <property type="term" value="F:glutaminase activity"/>
    <property type="evidence" value="ECO:0007669"/>
    <property type="project" value="UniProtKB-EC"/>
</dbReference>
<evidence type="ECO:0000256" key="2">
    <source>
        <dbReference type="ARBA" id="ARBA00005091"/>
    </source>
</evidence>
<dbReference type="RefSeq" id="WP_087384315.1">
    <property type="nucleotide sequence ID" value="NZ_NFIM01000053.1"/>
</dbReference>
<evidence type="ECO:0000256" key="5">
    <source>
        <dbReference type="ARBA" id="ARBA00022605"/>
    </source>
</evidence>
<evidence type="ECO:0000256" key="9">
    <source>
        <dbReference type="ARBA" id="ARBA00023239"/>
    </source>
</evidence>
<dbReference type="HAMAP" id="MF_00278">
    <property type="entry name" value="HisH"/>
    <property type="match status" value="1"/>
</dbReference>
<dbReference type="CDD" id="cd01748">
    <property type="entry name" value="GATase1_IGP_Synthase"/>
    <property type="match status" value="1"/>
</dbReference>
<gene>
    <name evidence="12 15" type="primary">hisH</name>
    <name evidence="15" type="ORF">DWW57_17475</name>
</gene>
<keyword evidence="7 12" id="KW-0315">Glutamine amidotransferase</keyword>
<dbReference type="PANTHER" id="PTHR42701">
    <property type="entry name" value="IMIDAZOLE GLYCEROL PHOSPHATE SYNTHASE SUBUNIT HISH"/>
    <property type="match status" value="1"/>
</dbReference>
<comment type="pathway">
    <text evidence="2 12">Amino-acid biosynthesis; L-histidine biosynthesis; L-histidine from 5-phospho-alpha-D-ribose 1-diphosphate: step 5/9.</text>
</comment>
<evidence type="ECO:0000256" key="7">
    <source>
        <dbReference type="ARBA" id="ARBA00022962"/>
    </source>
</evidence>